<name>A0A2A2JB81_9BILA</name>
<organism evidence="3 4">
    <name type="scientific">Diploscapter pachys</name>
    <dbReference type="NCBI Taxonomy" id="2018661"/>
    <lineage>
        <taxon>Eukaryota</taxon>
        <taxon>Metazoa</taxon>
        <taxon>Ecdysozoa</taxon>
        <taxon>Nematoda</taxon>
        <taxon>Chromadorea</taxon>
        <taxon>Rhabditida</taxon>
        <taxon>Rhabditina</taxon>
        <taxon>Rhabditomorpha</taxon>
        <taxon>Rhabditoidea</taxon>
        <taxon>Rhabditidae</taxon>
        <taxon>Diploscapter</taxon>
    </lineage>
</organism>
<evidence type="ECO:0000313" key="3">
    <source>
        <dbReference type="EMBL" id="PAV58963.1"/>
    </source>
</evidence>
<dbReference type="AlphaFoldDB" id="A0A2A2JB81"/>
<proteinExistence type="predicted"/>
<comment type="caution">
    <text evidence="3">The sequence shown here is derived from an EMBL/GenBank/DDBJ whole genome shotgun (WGS) entry which is preliminary data.</text>
</comment>
<evidence type="ECO:0000313" key="4">
    <source>
        <dbReference type="Proteomes" id="UP000218231"/>
    </source>
</evidence>
<keyword evidence="2" id="KW-1133">Transmembrane helix</keyword>
<feature type="transmembrane region" description="Helical" evidence="2">
    <location>
        <begin position="31"/>
        <end position="57"/>
    </location>
</feature>
<evidence type="ECO:0000256" key="1">
    <source>
        <dbReference type="SAM" id="MobiDB-lite"/>
    </source>
</evidence>
<sequence>MKVEKQTSNLQATSLILSTFASDSPFTSASLFFVVIITPFTVQIPTACSFLISAMFCKKIEFCQHFKDELPLSFEHNQKMLATVKTEPVDTTSSASSELPDFLEFIDKTLVNMFKSILKNESLSVPDQLSCLDTLSKKFPYAVNKKYRAWRFGYVTDKVPPFISNESRGVKNAVRHLYATCNDLGNIGSQLLDLRPAFKDQTQLNDYLKMECIIPKEELIDSKNIVKGRKRGRSKNEGNNQDRNGENNGGENKPTVAKVAFISSSSADNVKEIELTLATKNKPGSKIGDKTWKLKMEVVESKLRKEFVALITGDNDYGDNGTALSFVGLTSYEHKTYKVAADFMLDLPANCPLSSKCTMPIGEYNLKASKGDVFLDASHKSQWRLLIWKNNTMAHTDFVLVGKIPPDLIRSVPVAIELVSARIID</sequence>
<keyword evidence="4" id="KW-1185">Reference proteome</keyword>
<dbReference type="EMBL" id="LIAE01010550">
    <property type="protein sequence ID" value="PAV58963.1"/>
    <property type="molecule type" value="Genomic_DNA"/>
</dbReference>
<accession>A0A2A2JB81</accession>
<keyword evidence="2" id="KW-0472">Membrane</keyword>
<reference evidence="3 4" key="1">
    <citation type="journal article" date="2017" name="Curr. Biol.">
        <title>Genome architecture and evolution of a unichromosomal asexual nematode.</title>
        <authorList>
            <person name="Fradin H."/>
            <person name="Zegar C."/>
            <person name="Gutwein M."/>
            <person name="Lucas J."/>
            <person name="Kovtun M."/>
            <person name="Corcoran D."/>
            <person name="Baugh L.R."/>
            <person name="Kiontke K."/>
            <person name="Gunsalus K."/>
            <person name="Fitch D.H."/>
            <person name="Piano F."/>
        </authorList>
    </citation>
    <scope>NUCLEOTIDE SEQUENCE [LARGE SCALE GENOMIC DNA]</scope>
    <source>
        <strain evidence="3">PF1309</strain>
    </source>
</reference>
<feature type="region of interest" description="Disordered" evidence="1">
    <location>
        <begin position="225"/>
        <end position="254"/>
    </location>
</feature>
<keyword evidence="2" id="KW-0812">Transmembrane</keyword>
<evidence type="ECO:0000256" key="2">
    <source>
        <dbReference type="SAM" id="Phobius"/>
    </source>
</evidence>
<protein>
    <submittedName>
        <fullName evidence="3">Uncharacterized protein</fullName>
    </submittedName>
</protein>
<dbReference type="Proteomes" id="UP000218231">
    <property type="component" value="Unassembled WGS sequence"/>
</dbReference>
<gene>
    <name evidence="3" type="ORF">WR25_24243</name>
</gene>